<feature type="region of interest" description="Disordered" evidence="1">
    <location>
        <begin position="13"/>
        <end position="35"/>
    </location>
</feature>
<reference evidence="2 3" key="1">
    <citation type="submission" date="2017-11" db="EMBL/GenBank/DDBJ databases">
        <title>De novo assembly and phasing of dikaryotic genomes from two isolates of Puccinia coronata f. sp. avenae, the causal agent of oat crown rust.</title>
        <authorList>
            <person name="Miller M.E."/>
            <person name="Zhang Y."/>
            <person name="Omidvar V."/>
            <person name="Sperschneider J."/>
            <person name="Schwessinger B."/>
            <person name="Raley C."/>
            <person name="Palmer J.M."/>
            <person name="Garnica D."/>
            <person name="Upadhyaya N."/>
            <person name="Rathjen J."/>
            <person name="Taylor J.M."/>
            <person name="Park R.F."/>
            <person name="Dodds P.N."/>
            <person name="Hirsch C.D."/>
            <person name="Kianian S.F."/>
            <person name="Figueroa M."/>
        </authorList>
    </citation>
    <scope>NUCLEOTIDE SEQUENCE [LARGE SCALE GENOMIC DNA]</scope>
    <source>
        <strain evidence="2">12SD80</strain>
    </source>
</reference>
<dbReference type="AlphaFoldDB" id="A0A2N5VF15"/>
<dbReference type="Proteomes" id="UP000235392">
    <property type="component" value="Unassembled WGS sequence"/>
</dbReference>
<evidence type="ECO:0000313" key="3">
    <source>
        <dbReference type="Proteomes" id="UP000235392"/>
    </source>
</evidence>
<protein>
    <submittedName>
        <fullName evidence="2">Uncharacterized protein</fullName>
    </submittedName>
</protein>
<gene>
    <name evidence="2" type="ORF">PCASD_03407</name>
</gene>
<sequence length="227" mass="25592">MLSRRLRIYLKEATSASLPPPPPLDKEEEEGKERKESLEVITETALKAFTGGKALSSSQLDAIVFLQAAWKAYKKAQNNKEWDLLPRYIQTVIAQFCLVCSYLSWNKATDKIGGINPYTKQKVAKSWAEMKGQVPPPKKNLEGTSAKEAFRGYKIPKTAQGKEKITEGISLTKKGPLKQTRRFEENQGQQAGPSKKKKENKLSLEKRKWKRVTKLAQALLEVKEATT</sequence>
<organism evidence="2 3">
    <name type="scientific">Puccinia coronata f. sp. avenae</name>
    <dbReference type="NCBI Taxonomy" id="200324"/>
    <lineage>
        <taxon>Eukaryota</taxon>
        <taxon>Fungi</taxon>
        <taxon>Dikarya</taxon>
        <taxon>Basidiomycota</taxon>
        <taxon>Pucciniomycotina</taxon>
        <taxon>Pucciniomycetes</taxon>
        <taxon>Pucciniales</taxon>
        <taxon>Pucciniaceae</taxon>
        <taxon>Puccinia</taxon>
    </lineage>
</organism>
<name>A0A2N5VF15_9BASI</name>
<evidence type="ECO:0000256" key="1">
    <source>
        <dbReference type="SAM" id="MobiDB-lite"/>
    </source>
</evidence>
<proteinExistence type="predicted"/>
<dbReference type="EMBL" id="PGCI01000022">
    <property type="protein sequence ID" value="PLW48592.1"/>
    <property type="molecule type" value="Genomic_DNA"/>
</dbReference>
<evidence type="ECO:0000313" key="2">
    <source>
        <dbReference type="EMBL" id="PLW48592.1"/>
    </source>
</evidence>
<accession>A0A2N5VF15</accession>
<comment type="caution">
    <text evidence="2">The sequence shown here is derived from an EMBL/GenBank/DDBJ whole genome shotgun (WGS) entry which is preliminary data.</text>
</comment>
<feature type="region of interest" description="Disordered" evidence="1">
    <location>
        <begin position="164"/>
        <end position="207"/>
    </location>
</feature>